<dbReference type="Gene3D" id="3.40.50.150">
    <property type="entry name" value="Vaccinia Virus protein VP39"/>
    <property type="match status" value="1"/>
</dbReference>
<protein>
    <recommendedName>
        <fullName evidence="1">Trimethylguanosine synthase</fullName>
    </recommendedName>
    <alternativeName>
        <fullName evidence="7">Cap-specific guanine-N(2) methyltransferase</fullName>
    </alternativeName>
</protein>
<evidence type="ECO:0000256" key="6">
    <source>
        <dbReference type="ARBA" id="ARBA00049075"/>
    </source>
</evidence>
<name>A0AA40BC75_9PEZI</name>
<evidence type="ECO:0000256" key="3">
    <source>
        <dbReference type="ARBA" id="ARBA00047418"/>
    </source>
</evidence>
<dbReference type="GO" id="GO:0071164">
    <property type="term" value="F:RNA cap trimethylguanosine synthase activity"/>
    <property type="evidence" value="ECO:0007669"/>
    <property type="project" value="TreeGrafter"/>
</dbReference>
<evidence type="ECO:0000256" key="7">
    <source>
        <dbReference type="ARBA" id="ARBA00049790"/>
    </source>
</evidence>
<keyword evidence="8" id="KW-0489">Methyltransferase</keyword>
<evidence type="ECO:0000256" key="1">
    <source>
        <dbReference type="ARBA" id="ARBA00018517"/>
    </source>
</evidence>
<comment type="catalytic activity">
    <reaction evidence="6">
        <text>a 5'-end (N(7)-methyl 5'-triphosphoguanosine)-ribonucleoside in snRNA + S-adenosyl-L-methionine = a 5'-end (N(2),N(7)-dimethyl 5'-triphosphoguanosine)-ribonucleoside in snRNA + S-adenosyl-L-homocysteine + H(+)</text>
        <dbReference type="Rhea" id="RHEA:78471"/>
        <dbReference type="Rhea" id="RHEA-COMP:19085"/>
        <dbReference type="Rhea" id="RHEA-COMP:19087"/>
        <dbReference type="ChEBI" id="CHEBI:15378"/>
        <dbReference type="ChEBI" id="CHEBI:57856"/>
        <dbReference type="ChEBI" id="CHEBI:59789"/>
        <dbReference type="ChEBI" id="CHEBI:156461"/>
        <dbReference type="ChEBI" id="CHEBI:172880"/>
    </reaction>
    <physiologicalReaction direction="left-to-right" evidence="6">
        <dbReference type="Rhea" id="RHEA:78472"/>
    </physiologicalReaction>
</comment>
<dbReference type="FunFam" id="3.40.50.150:FF:000270">
    <property type="entry name" value="RNA methylase family protein"/>
    <property type="match status" value="1"/>
</dbReference>
<dbReference type="AlphaFoldDB" id="A0AA40BC75"/>
<dbReference type="Pfam" id="PF09445">
    <property type="entry name" value="Methyltransf_15"/>
    <property type="match status" value="1"/>
</dbReference>
<keyword evidence="8" id="KW-0808">Transferase</keyword>
<comment type="catalytic activity">
    <reaction evidence="4">
        <text>a 5'-end (N(7)-methyl 5'-triphosphoguanosine)-ribonucleoside in snoRNA + S-adenosyl-L-methionine = a 5'-end (N(2),N(7)-dimethyl 5'-triphosphoguanosine)-ribonucleoside in snoRNA + S-adenosyl-L-homocysteine + H(+)</text>
        <dbReference type="Rhea" id="RHEA:78475"/>
        <dbReference type="Rhea" id="RHEA-COMP:19086"/>
        <dbReference type="Rhea" id="RHEA-COMP:19088"/>
        <dbReference type="ChEBI" id="CHEBI:15378"/>
        <dbReference type="ChEBI" id="CHEBI:57856"/>
        <dbReference type="ChEBI" id="CHEBI:59789"/>
        <dbReference type="ChEBI" id="CHEBI:156461"/>
        <dbReference type="ChEBI" id="CHEBI:172880"/>
    </reaction>
    <physiologicalReaction direction="left-to-right" evidence="4">
        <dbReference type="Rhea" id="RHEA:78476"/>
    </physiologicalReaction>
</comment>
<dbReference type="PANTHER" id="PTHR14741">
    <property type="entry name" value="S-ADENOSYLMETHIONINE-DEPENDENT METHYLTRANSFERASE RELATED"/>
    <property type="match status" value="1"/>
</dbReference>
<evidence type="ECO:0000313" key="9">
    <source>
        <dbReference type="Proteomes" id="UP001172102"/>
    </source>
</evidence>
<comment type="catalytic activity">
    <reaction evidence="5">
        <text>a 5'-end (N(2),N(7)-dimethyl 5'-triphosphoguanosine)-ribonucleoside in snRNA + S-adenosyl-L-methionine = a 5'-end (N(2),N(2),N(7)-trimethyl 5'-triphosphoguanosine)-ribonucleoside in snRNA + S-adenosyl-L-homocysteine + H(+)</text>
        <dbReference type="Rhea" id="RHEA:78479"/>
        <dbReference type="Rhea" id="RHEA-COMP:19087"/>
        <dbReference type="Rhea" id="RHEA-COMP:19089"/>
        <dbReference type="ChEBI" id="CHEBI:15378"/>
        <dbReference type="ChEBI" id="CHEBI:57856"/>
        <dbReference type="ChEBI" id="CHEBI:59789"/>
        <dbReference type="ChEBI" id="CHEBI:167623"/>
        <dbReference type="ChEBI" id="CHEBI:172880"/>
    </reaction>
    <physiologicalReaction direction="left-to-right" evidence="5">
        <dbReference type="Rhea" id="RHEA:78480"/>
    </physiologicalReaction>
</comment>
<dbReference type="CDD" id="cd02440">
    <property type="entry name" value="AdoMet_MTases"/>
    <property type="match status" value="1"/>
</dbReference>
<accession>A0AA40BC75</accession>
<dbReference type="InterPro" id="IPR019012">
    <property type="entry name" value="RNA_cap_Gua-N2-MeTrfase"/>
</dbReference>
<organism evidence="8 9">
    <name type="scientific">Lasiosphaeris hirsuta</name>
    <dbReference type="NCBI Taxonomy" id="260670"/>
    <lineage>
        <taxon>Eukaryota</taxon>
        <taxon>Fungi</taxon>
        <taxon>Dikarya</taxon>
        <taxon>Ascomycota</taxon>
        <taxon>Pezizomycotina</taxon>
        <taxon>Sordariomycetes</taxon>
        <taxon>Sordariomycetidae</taxon>
        <taxon>Sordariales</taxon>
        <taxon>Lasiosphaeriaceae</taxon>
        <taxon>Lasiosphaeris</taxon>
    </lineage>
</organism>
<dbReference type="GO" id="GO:0005634">
    <property type="term" value="C:nucleus"/>
    <property type="evidence" value="ECO:0007669"/>
    <property type="project" value="TreeGrafter"/>
</dbReference>
<dbReference type="Proteomes" id="UP001172102">
    <property type="component" value="Unassembled WGS sequence"/>
</dbReference>
<evidence type="ECO:0000256" key="2">
    <source>
        <dbReference type="ARBA" id="ARBA00025783"/>
    </source>
</evidence>
<sequence>MAPTVLKDKLPLTSTCHHYDDLSEVPWDLQKYWHQRYSIFQHYDYDIRLTDDAWFGVTPEPVAAQIAWDMSPRTPANDTLIDIFGGAGGNSIAFALSGKWQRVIAVEKDAATLACAQHNAEVYGVEDGAIVWVHGDCFEFLSQLKAGGDELDPAVRCEGDDLAETTTIFASPPWGGVSYRDHDVFDLGQMHPYTLADLYEACRPMEHVLFLPRTSDIRQIARLAPEGKKIDVVQYCMEGASKAMVAFMPPLTAANSP</sequence>
<comment type="caution">
    <text evidence="8">The sequence shown here is derived from an EMBL/GenBank/DDBJ whole genome shotgun (WGS) entry which is preliminary data.</text>
</comment>
<comment type="catalytic activity">
    <reaction evidence="3">
        <text>a 5'-end (N(2),N(7)-dimethyl 5'-triphosphoguanosine)-ribonucleoside in snoRNA + S-adenosyl-L-methionine = a 5'-end (N(2),N(2),N(7)-trimethyl 5'-triphosphoguanosine)-ribonucleoside in snoRNA + S-adenosyl-L-homocysteine + H(+)</text>
        <dbReference type="Rhea" id="RHEA:78507"/>
        <dbReference type="Rhea" id="RHEA-COMP:19088"/>
        <dbReference type="Rhea" id="RHEA-COMP:19090"/>
        <dbReference type="ChEBI" id="CHEBI:15378"/>
        <dbReference type="ChEBI" id="CHEBI:57856"/>
        <dbReference type="ChEBI" id="CHEBI:59789"/>
        <dbReference type="ChEBI" id="CHEBI:167623"/>
        <dbReference type="ChEBI" id="CHEBI:172880"/>
    </reaction>
    <physiologicalReaction direction="left-to-right" evidence="3">
        <dbReference type="Rhea" id="RHEA:78508"/>
    </physiologicalReaction>
</comment>
<keyword evidence="9" id="KW-1185">Reference proteome</keyword>
<gene>
    <name evidence="8" type="ORF">B0H67DRAFT_597428</name>
</gene>
<evidence type="ECO:0000256" key="4">
    <source>
        <dbReference type="ARBA" id="ARBA00048740"/>
    </source>
</evidence>
<proteinExistence type="inferred from homology"/>
<reference evidence="8" key="1">
    <citation type="submission" date="2023-06" db="EMBL/GenBank/DDBJ databases">
        <title>Genome-scale phylogeny and comparative genomics of the fungal order Sordariales.</title>
        <authorList>
            <consortium name="Lawrence Berkeley National Laboratory"/>
            <person name="Hensen N."/>
            <person name="Bonometti L."/>
            <person name="Westerberg I."/>
            <person name="Brannstrom I.O."/>
            <person name="Guillou S."/>
            <person name="Cros-Aarteil S."/>
            <person name="Calhoun S."/>
            <person name="Haridas S."/>
            <person name="Kuo A."/>
            <person name="Mondo S."/>
            <person name="Pangilinan J."/>
            <person name="Riley R."/>
            <person name="Labutti K."/>
            <person name="Andreopoulos B."/>
            <person name="Lipzen A."/>
            <person name="Chen C."/>
            <person name="Yanf M."/>
            <person name="Daum C."/>
            <person name="Ng V."/>
            <person name="Clum A."/>
            <person name="Steindorff A."/>
            <person name="Ohm R."/>
            <person name="Martin F."/>
            <person name="Silar P."/>
            <person name="Natvig D."/>
            <person name="Lalanne C."/>
            <person name="Gautier V."/>
            <person name="Ament-Velasquez S.L."/>
            <person name="Kruys A."/>
            <person name="Hutchinson M.I."/>
            <person name="Powell A.J."/>
            <person name="Barry K."/>
            <person name="Miller A.N."/>
            <person name="Grigoriev I.V."/>
            <person name="Debuchy R."/>
            <person name="Gladieux P."/>
            <person name="Thoren M.H."/>
            <person name="Johannesson H."/>
        </authorList>
    </citation>
    <scope>NUCLEOTIDE SEQUENCE</scope>
    <source>
        <strain evidence="8">SMH4607-1</strain>
    </source>
</reference>
<dbReference type="SUPFAM" id="SSF53335">
    <property type="entry name" value="S-adenosyl-L-methionine-dependent methyltransferases"/>
    <property type="match status" value="1"/>
</dbReference>
<dbReference type="InterPro" id="IPR029063">
    <property type="entry name" value="SAM-dependent_MTases_sf"/>
</dbReference>
<dbReference type="PANTHER" id="PTHR14741:SF32">
    <property type="entry name" value="TRIMETHYLGUANOSINE SYNTHASE"/>
    <property type="match status" value="1"/>
</dbReference>
<evidence type="ECO:0000313" key="8">
    <source>
        <dbReference type="EMBL" id="KAK0731575.1"/>
    </source>
</evidence>
<comment type="similarity">
    <text evidence="2">Belongs to the methyltransferase superfamily. Trimethylguanosine synthase family.</text>
</comment>
<evidence type="ECO:0000256" key="5">
    <source>
        <dbReference type="ARBA" id="ARBA00048763"/>
    </source>
</evidence>
<dbReference type="EMBL" id="JAUKUA010000001">
    <property type="protein sequence ID" value="KAK0731575.1"/>
    <property type="molecule type" value="Genomic_DNA"/>
</dbReference>